<dbReference type="InterPro" id="IPR051781">
    <property type="entry name" value="Metallo-dep_Hydrolase"/>
</dbReference>
<dbReference type="InterPro" id="IPR011059">
    <property type="entry name" value="Metal-dep_hydrolase_composite"/>
</dbReference>
<dbReference type="PANTHER" id="PTHR43135:SF3">
    <property type="entry name" value="ALPHA-D-RIBOSE 1-METHYLPHOSPHONATE 5-TRIPHOSPHATE DIPHOSPHATASE"/>
    <property type="match status" value="1"/>
</dbReference>
<keyword evidence="3" id="KW-1185">Reference proteome</keyword>
<dbReference type="GO" id="GO:0016810">
    <property type="term" value="F:hydrolase activity, acting on carbon-nitrogen (but not peptide) bonds"/>
    <property type="evidence" value="ECO:0007669"/>
    <property type="project" value="InterPro"/>
</dbReference>
<dbReference type="EMBL" id="CP000360">
    <property type="protein sequence ID" value="ABF42067.1"/>
    <property type="molecule type" value="Genomic_DNA"/>
</dbReference>
<dbReference type="eggNOG" id="COG1228">
    <property type="taxonomic scope" value="Bacteria"/>
</dbReference>
<dbReference type="AlphaFoldDB" id="Q1IM33"/>
<feature type="domain" description="Amidohydrolase-related" evidence="1">
    <location>
        <begin position="108"/>
        <end position="484"/>
    </location>
</feature>
<dbReference type="STRING" id="204669.Acid345_3066"/>
<evidence type="ECO:0000313" key="2">
    <source>
        <dbReference type="EMBL" id="ABF42067.1"/>
    </source>
</evidence>
<sequence length="490" mass="54083">MVTEVNNLLSRGVVPDFARFEYRCFELERRGLDSAAMLRRLLLFAFLVIPVSGWAQKSTVLHDVNVVDVRAGKIIEHRDVVIEGERIRSVGAAGKLDKSVVVLHTGGYVMPGLWDMHVHLAGVSADGKWSSVLLNELLNYGITSVRDMGSDIEVMKKWRGEISEGKQRGPNLYFGGPMLSTQKSTAPEQRTVRSADDAVKAVDELKAQGADFIKILHIPRAAYFPLSEEAKRQGIDFVGHLPYGVTVQEATAAGQRSIEHINWSVLALDCSGHPKENREKLIASFDSKESDAYDRAVNAAEDDFDEKNCAAVAEAMVQHGTWLVPTLVAEEIGANVTTLSRNDAYLKLLPKKLQEDWSAEKLRGENSDAHMELLQREWKGDQRIAAFLHKQGVRMLAGSDSLDVMDFPGPSLHRELELLVKMGMTPTEALRAATLDAAEFMRKDRESGSVEAGKTADLVVLRENPLKEISNTRTIEMVIKGGEVKGVGAE</sequence>
<accession>Q1IM33</accession>
<dbReference type="SUPFAM" id="SSF51556">
    <property type="entry name" value="Metallo-dependent hydrolases"/>
    <property type="match status" value="1"/>
</dbReference>
<evidence type="ECO:0000259" key="1">
    <source>
        <dbReference type="Pfam" id="PF01979"/>
    </source>
</evidence>
<dbReference type="Pfam" id="PF01979">
    <property type="entry name" value="Amidohydro_1"/>
    <property type="match status" value="1"/>
</dbReference>
<dbReference type="PANTHER" id="PTHR43135">
    <property type="entry name" value="ALPHA-D-RIBOSE 1-METHYLPHOSPHONATE 5-TRIPHOSPHATE DIPHOSPHATASE"/>
    <property type="match status" value="1"/>
</dbReference>
<reference evidence="2 3" key="1">
    <citation type="journal article" date="2009" name="Appl. Environ. Microbiol.">
        <title>Three genomes from the phylum Acidobacteria provide insight into the lifestyles of these microorganisms in soils.</title>
        <authorList>
            <person name="Ward N.L."/>
            <person name="Challacombe J.F."/>
            <person name="Janssen P.H."/>
            <person name="Henrissat B."/>
            <person name="Coutinho P.M."/>
            <person name="Wu M."/>
            <person name="Xie G."/>
            <person name="Haft D.H."/>
            <person name="Sait M."/>
            <person name="Badger J."/>
            <person name="Barabote R.D."/>
            <person name="Bradley B."/>
            <person name="Brettin T.S."/>
            <person name="Brinkac L.M."/>
            <person name="Bruce D."/>
            <person name="Creasy T."/>
            <person name="Daugherty S.C."/>
            <person name="Davidsen T.M."/>
            <person name="DeBoy R.T."/>
            <person name="Detter J.C."/>
            <person name="Dodson R.J."/>
            <person name="Durkin A.S."/>
            <person name="Ganapathy A."/>
            <person name="Gwinn-Giglio M."/>
            <person name="Han C.S."/>
            <person name="Khouri H."/>
            <person name="Kiss H."/>
            <person name="Kothari S.P."/>
            <person name="Madupu R."/>
            <person name="Nelson K.E."/>
            <person name="Nelson W.C."/>
            <person name="Paulsen I."/>
            <person name="Penn K."/>
            <person name="Ren Q."/>
            <person name="Rosovitz M.J."/>
            <person name="Selengut J.D."/>
            <person name="Shrivastava S."/>
            <person name="Sullivan S.A."/>
            <person name="Tapia R."/>
            <person name="Thompson L.S."/>
            <person name="Watkins K.L."/>
            <person name="Yang Q."/>
            <person name="Yu C."/>
            <person name="Zafar N."/>
            <person name="Zhou L."/>
            <person name="Kuske C.R."/>
        </authorList>
    </citation>
    <scope>NUCLEOTIDE SEQUENCE [LARGE SCALE GENOMIC DNA]</scope>
    <source>
        <strain evidence="2 3">Ellin345</strain>
    </source>
</reference>
<dbReference type="KEGG" id="aba:Acid345_3066"/>
<dbReference type="SUPFAM" id="SSF51338">
    <property type="entry name" value="Composite domain of metallo-dependent hydrolases"/>
    <property type="match status" value="1"/>
</dbReference>
<gene>
    <name evidence="2" type="ordered locus">Acid345_3066</name>
</gene>
<dbReference type="Gene3D" id="2.30.40.10">
    <property type="entry name" value="Urease, subunit C, domain 1"/>
    <property type="match status" value="1"/>
</dbReference>
<dbReference type="Gene3D" id="3.20.20.140">
    <property type="entry name" value="Metal-dependent hydrolases"/>
    <property type="match status" value="1"/>
</dbReference>
<dbReference type="EnsemblBacteria" id="ABF42067">
    <property type="protein sequence ID" value="ABF42067"/>
    <property type="gene ID" value="Acid345_3066"/>
</dbReference>
<dbReference type="HOGENOM" id="CLU_023620_4_1_0"/>
<protein>
    <submittedName>
        <fullName evidence="2">Amidohydrolase</fullName>
    </submittedName>
</protein>
<dbReference type="Proteomes" id="UP000002432">
    <property type="component" value="Chromosome"/>
</dbReference>
<evidence type="ECO:0000313" key="3">
    <source>
        <dbReference type="Proteomes" id="UP000002432"/>
    </source>
</evidence>
<organism evidence="2 3">
    <name type="scientific">Koribacter versatilis (strain Ellin345)</name>
    <dbReference type="NCBI Taxonomy" id="204669"/>
    <lineage>
        <taxon>Bacteria</taxon>
        <taxon>Pseudomonadati</taxon>
        <taxon>Acidobacteriota</taxon>
        <taxon>Terriglobia</taxon>
        <taxon>Terriglobales</taxon>
        <taxon>Candidatus Korobacteraceae</taxon>
        <taxon>Candidatus Korobacter</taxon>
    </lineage>
</organism>
<dbReference type="InterPro" id="IPR006680">
    <property type="entry name" value="Amidohydro-rel"/>
</dbReference>
<dbReference type="InterPro" id="IPR032466">
    <property type="entry name" value="Metal_Hydrolase"/>
</dbReference>
<proteinExistence type="predicted"/>
<name>Q1IM33_KORVE</name>